<name>T0BWI2_ALIAG</name>
<dbReference type="EMBL" id="CP080467">
    <property type="protein sequence ID" value="UNO49927.1"/>
    <property type="molecule type" value="Genomic_DNA"/>
</dbReference>
<evidence type="ECO:0000313" key="6">
    <source>
        <dbReference type="EMBL" id="UNO49927.1"/>
    </source>
</evidence>
<evidence type="ECO:0000313" key="7">
    <source>
        <dbReference type="Proteomes" id="UP000829401"/>
    </source>
</evidence>
<comment type="subcellular location">
    <subcellularLocation>
        <location evidence="1">Cell membrane</location>
        <topology evidence="1">Multi-pass membrane protein</topology>
    </subcellularLocation>
</comment>
<dbReference type="PANTHER" id="PTHR30250:SF11">
    <property type="entry name" value="O-ANTIGEN TRANSPORTER-RELATED"/>
    <property type="match status" value="1"/>
</dbReference>
<evidence type="ECO:0000256" key="1">
    <source>
        <dbReference type="ARBA" id="ARBA00004651"/>
    </source>
</evidence>
<organism evidence="6 7">
    <name type="scientific">Alicyclobacillus acidoterrestris (strain ATCC 49025 / DSM 3922 / CIP 106132 / NCIMB 13137 / GD3B)</name>
    <dbReference type="NCBI Taxonomy" id="1356854"/>
    <lineage>
        <taxon>Bacteria</taxon>
        <taxon>Bacillati</taxon>
        <taxon>Bacillota</taxon>
        <taxon>Bacilli</taxon>
        <taxon>Bacillales</taxon>
        <taxon>Alicyclobacillaceae</taxon>
        <taxon>Alicyclobacillus</taxon>
    </lineage>
</organism>
<protein>
    <submittedName>
        <fullName evidence="6">Polysaccharide biosynthesis C-terminal domain-containing protein</fullName>
    </submittedName>
</protein>
<accession>A0A9E7D0L4</accession>
<dbReference type="STRING" id="1356854.N007_09255"/>
<dbReference type="AlphaFoldDB" id="T0BWI2"/>
<dbReference type="eggNOG" id="COG2244">
    <property type="taxonomic scope" value="Bacteria"/>
</dbReference>
<accession>T0BWI2</accession>
<dbReference type="Proteomes" id="UP000829401">
    <property type="component" value="Chromosome"/>
</dbReference>
<dbReference type="GO" id="GO:0005886">
    <property type="term" value="C:plasma membrane"/>
    <property type="evidence" value="ECO:0007669"/>
    <property type="project" value="UniProtKB-SubCell"/>
</dbReference>
<keyword evidence="2" id="KW-1003">Cell membrane</keyword>
<dbReference type="InterPro" id="IPR050833">
    <property type="entry name" value="Poly_Biosynth_Transport"/>
</dbReference>
<keyword evidence="5" id="KW-0472">Membrane</keyword>
<reference evidence="7" key="1">
    <citation type="journal article" date="2022" name="G3 (Bethesda)">
        <title>Unveiling the complete genome sequence of Alicyclobacillus acidoterrestris DSM 3922T, a taint-producing strain.</title>
        <authorList>
            <person name="Leonardo I.C."/>
            <person name="Barreto Crespo M.T."/>
            <person name="Gaspar F.B."/>
        </authorList>
    </citation>
    <scope>NUCLEOTIDE SEQUENCE [LARGE SCALE GENOMIC DNA]</scope>
    <source>
        <strain evidence="7">DSM 3922</strain>
    </source>
</reference>
<dbReference type="RefSeq" id="WP_021296911.1">
    <property type="nucleotide sequence ID" value="NZ_AURB01000140.1"/>
</dbReference>
<keyword evidence="3" id="KW-0812">Transmembrane</keyword>
<dbReference type="KEGG" id="aaco:K1I37_05345"/>
<gene>
    <name evidence="6" type="ORF">K1I37_05345</name>
</gene>
<evidence type="ECO:0000256" key="3">
    <source>
        <dbReference type="ARBA" id="ARBA00022692"/>
    </source>
</evidence>
<keyword evidence="4" id="KW-1133">Transmembrane helix</keyword>
<keyword evidence="7" id="KW-1185">Reference proteome</keyword>
<evidence type="ECO:0000256" key="5">
    <source>
        <dbReference type="ARBA" id="ARBA00023136"/>
    </source>
</evidence>
<dbReference type="PANTHER" id="PTHR30250">
    <property type="entry name" value="PST FAMILY PREDICTED COLANIC ACID TRANSPORTER"/>
    <property type="match status" value="1"/>
</dbReference>
<evidence type="ECO:0000256" key="4">
    <source>
        <dbReference type="ARBA" id="ARBA00022989"/>
    </source>
</evidence>
<sequence>MNGRKTIFLTFVFRGLSAVLTFATSVITARYLLYPGDRGDFQRSTTYATSGQRFAGGYSNYFSRSLPRRPEEGTQIVQMGNFVMFLFSILVWIVAGLIIWFGHPSTILLFSLIGMPLTFLFGYGSRLLNALNAIQELNIANILQAVAFLIIYLGYILFHRHTGEHARLLWTYQIWIISWAISVVATLIAVYRHMNWGESLKWKWHSKEWKAFLGFGTWSSLALLSGYVNLRIDFWMIGWVLPYDDATRRMISVYGIAVSAAEILITLSQSISTVVFRRMSASSDDEAGLVTENASRQTLITSIITAFGLAILMPVLVLVYGVHKYGGSVGPFYILLPGLVLKTVSTLISQYFTNSKGKPVTLLIVNMLMIALNALICLVLIPLLGMYGASISSTIAYTAELLTYVFWYARTSGRKGRDLLYIRKDDLRPYAEMTLGVLRRAKRLRRG</sequence>
<proteinExistence type="predicted"/>
<evidence type="ECO:0000256" key="2">
    <source>
        <dbReference type="ARBA" id="ARBA00022475"/>
    </source>
</evidence>